<feature type="binding site" evidence="9">
    <location>
        <begin position="213"/>
        <end position="215"/>
    </location>
    <ligand>
        <name>ATP</name>
        <dbReference type="ChEBI" id="CHEBI:30616"/>
    </ligand>
</feature>
<comment type="function">
    <text evidence="9">Catalyzes the attachment of L-aspartate to tRNA(Asp) in a two-step reaction: L-aspartate is first activated by ATP to form Asp-AMP and then transferred to the acceptor end of tRNA(Asp).</text>
</comment>
<evidence type="ECO:0000256" key="8">
    <source>
        <dbReference type="ARBA" id="ARBA00023146"/>
    </source>
</evidence>
<comment type="caution">
    <text evidence="11">The sequence shown here is derived from an EMBL/GenBank/DDBJ whole genome shotgun (WGS) entry which is preliminary data.</text>
</comment>
<dbReference type="GO" id="GO:0005524">
    <property type="term" value="F:ATP binding"/>
    <property type="evidence" value="ECO:0007669"/>
    <property type="project" value="UniProtKB-UniRule"/>
</dbReference>
<dbReference type="Proteomes" id="UP000230481">
    <property type="component" value="Unassembled WGS sequence"/>
</dbReference>
<dbReference type="PROSITE" id="PS50862">
    <property type="entry name" value="AA_TRNA_LIGASE_II"/>
    <property type="match status" value="1"/>
</dbReference>
<dbReference type="GO" id="GO:0005829">
    <property type="term" value="C:cytosol"/>
    <property type="evidence" value="ECO:0007669"/>
    <property type="project" value="TreeGrafter"/>
</dbReference>
<feature type="binding site" evidence="9">
    <location>
        <begin position="221"/>
        <end position="223"/>
    </location>
    <ligand>
        <name>ATP</name>
        <dbReference type="ChEBI" id="CHEBI:30616"/>
    </ligand>
</feature>
<feature type="binding site" evidence="9">
    <location>
        <position position="368"/>
    </location>
    <ligand>
        <name>L-aspartate</name>
        <dbReference type="ChEBI" id="CHEBI:29991"/>
    </ligand>
</feature>
<dbReference type="AlphaFoldDB" id="A0A2M6WVE2"/>
<dbReference type="SUPFAM" id="SSF55681">
    <property type="entry name" value="Class II aaRS and biotin synthetases"/>
    <property type="match status" value="1"/>
</dbReference>
<keyword evidence="5 9" id="KW-0547">Nucleotide-binding</keyword>
<dbReference type="PRINTS" id="PR01042">
    <property type="entry name" value="TRNASYNTHASP"/>
</dbReference>
<keyword evidence="7 9" id="KW-0648">Protein biosynthesis</keyword>
<evidence type="ECO:0000256" key="9">
    <source>
        <dbReference type="HAMAP-Rule" id="MF_02075"/>
    </source>
</evidence>
<gene>
    <name evidence="9" type="primary">aspS</name>
    <name evidence="11" type="ORF">COT82_01690</name>
</gene>
<dbReference type="InterPro" id="IPR012340">
    <property type="entry name" value="NA-bd_OB-fold"/>
</dbReference>
<reference evidence="12" key="1">
    <citation type="submission" date="2017-09" db="EMBL/GenBank/DDBJ databases">
        <title>Depth-based differentiation of microbial function through sediment-hosted aquifers and enrichment of novel symbionts in the deep terrestrial subsurface.</title>
        <authorList>
            <person name="Probst A.J."/>
            <person name="Ladd B."/>
            <person name="Jarett J.K."/>
            <person name="Geller-Mcgrath D.E."/>
            <person name="Sieber C.M.K."/>
            <person name="Emerson J.B."/>
            <person name="Anantharaman K."/>
            <person name="Thomas B.C."/>
            <person name="Malmstrom R."/>
            <person name="Stieglmeier M."/>
            <person name="Klingl A."/>
            <person name="Woyke T."/>
            <person name="Ryan C.M."/>
            <person name="Banfield J.F."/>
        </authorList>
    </citation>
    <scope>NUCLEOTIDE SEQUENCE [LARGE SCALE GENOMIC DNA]</scope>
</reference>
<proteinExistence type="inferred from homology"/>
<evidence type="ECO:0000313" key="12">
    <source>
        <dbReference type="Proteomes" id="UP000230481"/>
    </source>
</evidence>
<dbReference type="InterPro" id="IPR004523">
    <property type="entry name" value="Asp-tRNA_synthase_2"/>
</dbReference>
<feature type="region of interest" description="Aspartate" evidence="9">
    <location>
        <begin position="192"/>
        <end position="195"/>
    </location>
</feature>
<evidence type="ECO:0000256" key="6">
    <source>
        <dbReference type="ARBA" id="ARBA00022840"/>
    </source>
</evidence>
<dbReference type="InterPro" id="IPR004364">
    <property type="entry name" value="Aa-tRNA-synt_II"/>
</dbReference>
<feature type="binding site" evidence="9">
    <location>
        <position position="170"/>
    </location>
    <ligand>
        <name>L-aspartate</name>
        <dbReference type="ChEBI" id="CHEBI:29991"/>
    </ligand>
</feature>
<comment type="catalytic activity">
    <reaction evidence="9">
        <text>tRNA(Asp) + L-aspartate + ATP = L-aspartyl-tRNA(Asp) + AMP + diphosphate</text>
        <dbReference type="Rhea" id="RHEA:19649"/>
        <dbReference type="Rhea" id="RHEA-COMP:9660"/>
        <dbReference type="Rhea" id="RHEA-COMP:9678"/>
        <dbReference type="ChEBI" id="CHEBI:29991"/>
        <dbReference type="ChEBI" id="CHEBI:30616"/>
        <dbReference type="ChEBI" id="CHEBI:33019"/>
        <dbReference type="ChEBI" id="CHEBI:78442"/>
        <dbReference type="ChEBI" id="CHEBI:78516"/>
        <dbReference type="ChEBI" id="CHEBI:456215"/>
        <dbReference type="EC" id="6.1.1.12"/>
    </reaction>
</comment>
<keyword evidence="8 9" id="KW-0030">Aminoacyl-tRNA synthetase</keyword>
<dbReference type="InterPro" id="IPR002312">
    <property type="entry name" value="Asp/Asn-tRNA-synth_IIb"/>
</dbReference>
<feature type="domain" description="Aminoacyl-transfer RNA synthetases class-II family profile" evidence="10">
    <location>
        <begin position="137"/>
        <end position="430"/>
    </location>
</feature>
<dbReference type="NCBIfam" id="NF003483">
    <property type="entry name" value="PRK05159.1"/>
    <property type="match status" value="1"/>
</dbReference>
<comment type="caution">
    <text evidence="9">Lacks conserved residue(s) required for the propagation of feature annotation.</text>
</comment>
<dbReference type="CDD" id="cd04317">
    <property type="entry name" value="EcAspRS_like_N"/>
    <property type="match status" value="1"/>
</dbReference>
<evidence type="ECO:0000256" key="1">
    <source>
        <dbReference type="ARBA" id="ARBA00004496"/>
    </source>
</evidence>
<comment type="similarity">
    <text evidence="2 9">Belongs to the class-II aminoacyl-tRNA synthetase family. Type 2 subfamily.</text>
</comment>
<protein>
    <recommendedName>
        <fullName evidence="9">Aspartate--tRNA ligase</fullName>
        <ecNumber evidence="9">6.1.1.12</ecNumber>
    </recommendedName>
    <alternativeName>
        <fullName evidence="9">Aspartyl-tRNA synthetase</fullName>
        <shortName evidence="9">AspRS</shortName>
    </alternativeName>
</protein>
<dbReference type="Gene3D" id="3.30.930.10">
    <property type="entry name" value="Bira Bifunctional Protein, Domain 2"/>
    <property type="match status" value="1"/>
</dbReference>
<comment type="subcellular location">
    <subcellularLocation>
        <location evidence="1 9">Cytoplasm</location>
    </subcellularLocation>
</comment>
<dbReference type="InterPro" id="IPR006195">
    <property type="entry name" value="aa-tRNA-synth_II"/>
</dbReference>
<dbReference type="EC" id="6.1.1.12" evidence="9"/>
<organism evidence="11 12">
    <name type="scientific">Candidatus Campbellbacteria bacterium CG10_big_fil_rev_8_21_14_0_10_35_52</name>
    <dbReference type="NCBI Taxonomy" id="1974527"/>
    <lineage>
        <taxon>Bacteria</taxon>
        <taxon>Candidatus Campbelliibacteriota</taxon>
    </lineage>
</organism>
<dbReference type="GO" id="GO:0006422">
    <property type="term" value="P:aspartyl-tRNA aminoacylation"/>
    <property type="evidence" value="ECO:0007669"/>
    <property type="project" value="UniProtKB-UniRule"/>
</dbReference>
<keyword evidence="3 9" id="KW-0963">Cytoplasm</keyword>
<feature type="binding site" evidence="9">
    <location>
        <begin position="409"/>
        <end position="412"/>
    </location>
    <ligand>
        <name>ATP</name>
        <dbReference type="ChEBI" id="CHEBI:30616"/>
    </ligand>
</feature>
<dbReference type="GO" id="GO:0004815">
    <property type="term" value="F:aspartate-tRNA ligase activity"/>
    <property type="evidence" value="ECO:0007669"/>
    <property type="project" value="UniProtKB-UniRule"/>
</dbReference>
<feature type="binding site" evidence="9">
    <location>
        <position position="213"/>
    </location>
    <ligand>
        <name>L-aspartate</name>
        <dbReference type="ChEBI" id="CHEBI:29991"/>
    </ligand>
</feature>
<dbReference type="InterPro" id="IPR004365">
    <property type="entry name" value="NA-bd_OB_tRNA"/>
</dbReference>
<name>A0A2M6WVE2_9BACT</name>
<keyword evidence="6 9" id="KW-0067">ATP-binding</keyword>
<evidence type="ECO:0000256" key="2">
    <source>
        <dbReference type="ARBA" id="ARBA00005312"/>
    </source>
</evidence>
<keyword evidence="4 9" id="KW-0436">Ligase</keyword>
<evidence type="ECO:0000259" key="10">
    <source>
        <dbReference type="PROSITE" id="PS50862"/>
    </source>
</evidence>
<dbReference type="PANTHER" id="PTHR43450">
    <property type="entry name" value="ASPARTYL-TRNA SYNTHETASE"/>
    <property type="match status" value="1"/>
</dbReference>
<dbReference type="InterPro" id="IPR045864">
    <property type="entry name" value="aa-tRNA-synth_II/BPL/LPL"/>
</dbReference>
<evidence type="ECO:0000256" key="4">
    <source>
        <dbReference type="ARBA" id="ARBA00022598"/>
    </source>
</evidence>
<feature type="binding site" evidence="9">
    <location>
        <position position="361"/>
    </location>
    <ligand>
        <name>ATP</name>
        <dbReference type="ChEBI" id="CHEBI:30616"/>
    </ligand>
</feature>
<dbReference type="Pfam" id="PF01336">
    <property type="entry name" value="tRNA_anti-codon"/>
    <property type="match status" value="1"/>
</dbReference>
<dbReference type="NCBIfam" id="TIGR00458">
    <property type="entry name" value="aspS_nondisc"/>
    <property type="match status" value="1"/>
</dbReference>
<dbReference type="Gene3D" id="2.40.50.140">
    <property type="entry name" value="Nucleic acid-binding proteins"/>
    <property type="match status" value="1"/>
</dbReference>
<dbReference type="GO" id="GO:0017101">
    <property type="term" value="C:aminoacyl-tRNA synthetase multienzyme complex"/>
    <property type="evidence" value="ECO:0007669"/>
    <property type="project" value="TreeGrafter"/>
</dbReference>
<evidence type="ECO:0000256" key="5">
    <source>
        <dbReference type="ARBA" id="ARBA00022741"/>
    </source>
</evidence>
<accession>A0A2M6WVE2</accession>
<evidence type="ECO:0000256" key="7">
    <source>
        <dbReference type="ARBA" id="ARBA00022917"/>
    </source>
</evidence>
<dbReference type="CDD" id="cd00776">
    <property type="entry name" value="AsxRS_core"/>
    <property type="match status" value="1"/>
</dbReference>
<dbReference type="InterPro" id="IPR047089">
    <property type="entry name" value="Asp-tRNA-ligase_1_N"/>
</dbReference>
<evidence type="ECO:0000256" key="3">
    <source>
        <dbReference type="ARBA" id="ARBA00022490"/>
    </source>
</evidence>
<evidence type="ECO:0000313" key="11">
    <source>
        <dbReference type="EMBL" id="PIT96740.1"/>
    </source>
</evidence>
<dbReference type="EMBL" id="PFAA01000031">
    <property type="protein sequence ID" value="PIT96740.1"/>
    <property type="molecule type" value="Genomic_DNA"/>
</dbReference>
<dbReference type="HAMAP" id="MF_02075">
    <property type="entry name" value="Asp_tRNA_synth_type2"/>
    <property type="match status" value="1"/>
</dbReference>
<dbReference type="SUPFAM" id="SSF50249">
    <property type="entry name" value="Nucleic acid-binding proteins"/>
    <property type="match status" value="1"/>
</dbReference>
<comment type="subunit">
    <text evidence="9">Homodimer.</text>
</comment>
<dbReference type="GO" id="GO:0003723">
    <property type="term" value="F:RNA binding"/>
    <property type="evidence" value="ECO:0007669"/>
    <property type="project" value="TreeGrafter"/>
</dbReference>
<feature type="binding site" evidence="9">
    <location>
        <position position="364"/>
    </location>
    <ligand>
        <name>L-aspartate</name>
        <dbReference type="ChEBI" id="CHEBI:29991"/>
    </ligand>
</feature>
<dbReference type="PANTHER" id="PTHR43450:SF1">
    <property type="entry name" value="ASPARTATE--TRNA LIGASE, CYTOPLASMIC"/>
    <property type="match status" value="1"/>
</dbReference>
<sequence>MKNRIYIKDLKDHIDEEIIIDGFVDVRRDHGKLIFIDLRDMSGKVQTVALPNHKEAHSAASKLRSEWVVEIVGKVNKRPEKMVNKNEELGEVEVEIMEVKILSEAEIPFEKDAVINLDTHLDNLPLTLRTEKAKAIFKVQAEITKAFRKFLNQEGFTEFQAPKLIGEDAEGGANSFDVTYFKHIAHLAQSPQLYKQIMVGVFEKVFTVGNVYRAEKHSTTRHLNEYTSLDIEMGFIKDHTDIMKIGNRLLKFIMDALKETRAKEFDLLKAKVPEVLENIPAMKLREAQEIIKKETGEDCLKEPDLEPQHERWLCEYAQKQFASDFIFITHFPMTKRPFYTYEDENDPGYAKGFDLLFRGVEITTGAERIHKYTELVEALKKKGLNPDKFSFYLQAFKSGMPPHGGFGMGLERLTAKLLDLENVKEATLFPRDLNRIDVLLSTDKPKKE</sequence>
<dbReference type="Pfam" id="PF00152">
    <property type="entry name" value="tRNA-synt_2"/>
    <property type="match status" value="1"/>
</dbReference>
<dbReference type="FunFam" id="3.30.930.10:FF:000038">
    <property type="entry name" value="Aspartate--tRNA ligase"/>
    <property type="match status" value="1"/>
</dbReference>